<evidence type="ECO:0000313" key="4">
    <source>
        <dbReference type="Proteomes" id="UP000323011"/>
    </source>
</evidence>
<accession>A0A5A8C5L5</accession>
<sequence length="895" mass="94016">MAALGDKLYMAATMSEAYGDELVVRNADGTYELVADIREGGDGSSPRHLCAFNGKLYFGAYVPGPRREMWVHDPATNEARMLPEQYAGEHFSPEHMTVYDGDMYFGAKGPTDDRYKLWAMDSAEQMRMLFDFPDSTSNADGGRPSHLAVFRESLYFVARASSSRLSLHSYNKTHGVVEVPGVEGFFYPGALTVNEDKLSFGAADGDGDYELWAYDGVNGAFRVADVNPSDSSDPYAMVVFDGKLYFEAAGENVGEEIFVYNGTTIELLADFEAGQDGSFPDDFTVVQGELFFTLDPVDSAELHRLSSSGNIEKLPSVNPTTGDSSSTLPVVLNGQAFFGADDGVHGAELWKYNSTHGATMVADFVPGSDGLDPWLMVSHNGKLFFFGIFPGRGWELGSYSEDEGVQWVADLTPWDASTTFNSLCSFGSRLFFAAGPGDSNVELWVHEESGLTYMIRDLWPGRLSSWPRFLSVANETLFFMARGENSNLALFSYSEDDAMDKVLEIGGGDNGLVNSMVAVDGQLYMWWVDDATRNVIDLARVDVAAGMLEPMSAIFPSEIHSLYEYSLEVLGSNLLFYATTDDHGEEPWLYSPETGNFTLFDLLPGPATSEPWYLQEFEGEMLVVAFMDRRYGLEMFSFPWSDASASTPSSSPSASPSASSSSSPSASPSASSSSSPSASPSASSSSSPSASTSASPSSSPSASTSATQSPSTTVSASPTPSTTVSASPSPSTTVSASPTPSTTVSASPTPSTTVSASPSPSTTVSASPTPSTTVSASPTPSTTVSASPTSTPTPTASSVGSAGGNSAAGLSGAGSLGASDISAGAIVAICVSAVAVQAMVLAAVYSCGKRAATNASRRHDFAAGQSTGGAPDALQPRSAASTPAHADVPDASARV</sequence>
<dbReference type="SUPFAM" id="SSF63829">
    <property type="entry name" value="Calcium-dependent phosphotriesterase"/>
    <property type="match status" value="1"/>
</dbReference>
<keyword evidence="2" id="KW-1133">Transmembrane helix</keyword>
<feature type="transmembrane region" description="Helical" evidence="2">
    <location>
        <begin position="825"/>
        <end position="848"/>
    </location>
</feature>
<feature type="region of interest" description="Disordered" evidence="1">
    <location>
        <begin position="861"/>
        <end position="895"/>
    </location>
</feature>
<keyword evidence="2" id="KW-0472">Membrane</keyword>
<dbReference type="PANTHER" id="PTHR24216">
    <property type="entry name" value="PAXILLIN-RELATED"/>
    <property type="match status" value="1"/>
</dbReference>
<gene>
    <name evidence="3" type="ORF">FNF29_06910</name>
</gene>
<evidence type="ECO:0000256" key="2">
    <source>
        <dbReference type="SAM" id="Phobius"/>
    </source>
</evidence>
<reference evidence="3 4" key="1">
    <citation type="submission" date="2019-07" db="EMBL/GenBank/DDBJ databases">
        <title>Genomes of Cafeteria roenbergensis.</title>
        <authorList>
            <person name="Fischer M.G."/>
            <person name="Hackl T."/>
            <person name="Roman M."/>
        </authorList>
    </citation>
    <scope>NUCLEOTIDE SEQUENCE [LARGE SCALE GENOMIC DNA]</scope>
    <source>
        <strain evidence="3 4">BVI</strain>
    </source>
</reference>
<dbReference type="Proteomes" id="UP000323011">
    <property type="component" value="Unassembled WGS sequence"/>
</dbReference>
<comment type="caution">
    <text evidence="3">The sequence shown here is derived from an EMBL/GenBank/DDBJ whole genome shotgun (WGS) entry which is preliminary data.</text>
</comment>
<evidence type="ECO:0000256" key="1">
    <source>
        <dbReference type="SAM" id="MobiDB-lite"/>
    </source>
</evidence>
<organism evidence="3 4">
    <name type="scientific">Cafeteria roenbergensis</name>
    <name type="common">Marine flagellate</name>
    <dbReference type="NCBI Taxonomy" id="33653"/>
    <lineage>
        <taxon>Eukaryota</taxon>
        <taxon>Sar</taxon>
        <taxon>Stramenopiles</taxon>
        <taxon>Bigyra</taxon>
        <taxon>Opalozoa</taxon>
        <taxon>Bicosoecida</taxon>
        <taxon>Cafeteriaceae</taxon>
        <taxon>Cafeteria</taxon>
    </lineage>
</organism>
<dbReference type="AlphaFoldDB" id="A0A5A8C5L5"/>
<feature type="region of interest" description="Disordered" evidence="1">
    <location>
        <begin position="647"/>
        <end position="805"/>
    </location>
</feature>
<evidence type="ECO:0000313" key="3">
    <source>
        <dbReference type="EMBL" id="KAA0148115.1"/>
    </source>
</evidence>
<proteinExistence type="predicted"/>
<name>A0A5A8C5L5_CAFRO</name>
<dbReference type="EMBL" id="VLTN01000057">
    <property type="protein sequence ID" value="KAA0148115.1"/>
    <property type="molecule type" value="Genomic_DNA"/>
</dbReference>
<protein>
    <submittedName>
        <fullName evidence="3">Uncharacterized protein</fullName>
    </submittedName>
</protein>
<keyword evidence="2" id="KW-0812">Transmembrane</keyword>
<keyword evidence="4" id="KW-1185">Reference proteome</keyword>